<dbReference type="Gene3D" id="3.30.70.270">
    <property type="match status" value="1"/>
</dbReference>
<sequence length="297" mass="33892">MDLSRPRYLSVNDYISKADYTLNYCNVDDAVALIIKAGRSCLLAKTDLVGAFRLIPVHPPDWNLLGFYFDGRYYFDRVLPSGQSSPAIINELSLLLVWLLKHNGHPYVLHYMDDCMFVRKAESDVCNAALSFTKLLCQHLGVPLDPEKTVLPTTRLEFLGVTLDTVEFTMSIPTSKIKDPFDYLTYFANRTEAYKRDILSLAGRLSWCTKCIPASRIFLRRVLDLAKSAKRLDQKIKLDRAFFWRPRLVERIHSGTVVRRFSHLIGPTLRVWIYLPMPLEQSVAGHLRGPVVPSALA</sequence>
<protein>
    <recommendedName>
        <fullName evidence="1">Reverse transcriptase domain-containing protein</fullName>
    </recommendedName>
</protein>
<accession>A0A1D1VFW6</accession>
<dbReference type="Gene3D" id="3.10.10.10">
    <property type="entry name" value="HIV Type 1 Reverse Transcriptase, subunit A, domain 1"/>
    <property type="match status" value="1"/>
</dbReference>
<dbReference type="InterPro" id="IPR052055">
    <property type="entry name" value="Hepadnavirus_pol/RT"/>
</dbReference>
<reference evidence="2 3" key="1">
    <citation type="journal article" date="2016" name="Nat. Commun.">
        <title>Extremotolerant tardigrade genome and improved radiotolerance of human cultured cells by tardigrade-unique protein.</title>
        <authorList>
            <person name="Hashimoto T."/>
            <person name="Horikawa D.D."/>
            <person name="Saito Y."/>
            <person name="Kuwahara H."/>
            <person name="Kozuka-Hata H."/>
            <person name="Shin-I T."/>
            <person name="Minakuchi Y."/>
            <person name="Ohishi K."/>
            <person name="Motoyama A."/>
            <person name="Aizu T."/>
            <person name="Enomoto A."/>
            <person name="Kondo K."/>
            <person name="Tanaka S."/>
            <person name="Hara Y."/>
            <person name="Koshikawa S."/>
            <person name="Sagara H."/>
            <person name="Miura T."/>
            <person name="Yokobori S."/>
            <person name="Miyagawa K."/>
            <person name="Suzuki Y."/>
            <person name="Kubo T."/>
            <person name="Oyama M."/>
            <person name="Kohara Y."/>
            <person name="Fujiyama A."/>
            <person name="Arakawa K."/>
            <person name="Katayama T."/>
            <person name="Toyoda A."/>
            <person name="Kunieda T."/>
        </authorList>
    </citation>
    <scope>NUCLEOTIDE SEQUENCE [LARGE SCALE GENOMIC DNA]</scope>
    <source>
        <strain evidence="2 3">YOKOZUNA-1</strain>
    </source>
</reference>
<dbReference type="InterPro" id="IPR000477">
    <property type="entry name" value="RT_dom"/>
</dbReference>
<dbReference type="PANTHER" id="PTHR33050:SF8">
    <property type="entry name" value="REVERSE TRANSCRIPTASE DOMAIN-CONTAINING PROTEIN"/>
    <property type="match status" value="1"/>
</dbReference>
<gene>
    <name evidence="2" type="primary">RvY_09027-1</name>
    <name evidence="2" type="synonym">RvY_09027.1</name>
    <name evidence="2" type="ORF">RvY_09027</name>
</gene>
<evidence type="ECO:0000313" key="2">
    <source>
        <dbReference type="EMBL" id="GAU97793.1"/>
    </source>
</evidence>
<dbReference type="OrthoDB" id="9907345at2759"/>
<dbReference type="InterPro" id="IPR043128">
    <property type="entry name" value="Rev_trsase/Diguanyl_cyclase"/>
</dbReference>
<comment type="caution">
    <text evidence="2">The sequence shown here is derived from an EMBL/GenBank/DDBJ whole genome shotgun (WGS) entry which is preliminary data.</text>
</comment>
<organism evidence="2 3">
    <name type="scientific">Ramazzottius varieornatus</name>
    <name type="common">Water bear</name>
    <name type="synonym">Tardigrade</name>
    <dbReference type="NCBI Taxonomy" id="947166"/>
    <lineage>
        <taxon>Eukaryota</taxon>
        <taxon>Metazoa</taxon>
        <taxon>Ecdysozoa</taxon>
        <taxon>Tardigrada</taxon>
        <taxon>Eutardigrada</taxon>
        <taxon>Parachela</taxon>
        <taxon>Hypsibioidea</taxon>
        <taxon>Ramazzottiidae</taxon>
        <taxon>Ramazzottius</taxon>
    </lineage>
</organism>
<keyword evidence="3" id="KW-1185">Reference proteome</keyword>
<evidence type="ECO:0000259" key="1">
    <source>
        <dbReference type="PROSITE" id="PS50878"/>
    </source>
</evidence>
<dbReference type="InterPro" id="IPR043502">
    <property type="entry name" value="DNA/RNA_pol_sf"/>
</dbReference>
<dbReference type="AlphaFoldDB" id="A0A1D1VFW6"/>
<dbReference type="EMBL" id="BDGG01000004">
    <property type="protein sequence ID" value="GAU97793.1"/>
    <property type="molecule type" value="Genomic_DNA"/>
</dbReference>
<dbReference type="SUPFAM" id="SSF56672">
    <property type="entry name" value="DNA/RNA polymerases"/>
    <property type="match status" value="1"/>
</dbReference>
<dbReference type="PROSITE" id="PS50878">
    <property type="entry name" value="RT_POL"/>
    <property type="match status" value="1"/>
</dbReference>
<proteinExistence type="predicted"/>
<evidence type="ECO:0000313" key="3">
    <source>
        <dbReference type="Proteomes" id="UP000186922"/>
    </source>
</evidence>
<feature type="domain" description="Reverse transcriptase" evidence="1">
    <location>
        <begin position="1"/>
        <end position="163"/>
    </location>
</feature>
<dbReference type="Pfam" id="PF00078">
    <property type="entry name" value="RVT_1"/>
    <property type="match status" value="1"/>
</dbReference>
<name>A0A1D1VFW6_RAMVA</name>
<dbReference type="PANTHER" id="PTHR33050">
    <property type="entry name" value="REVERSE TRANSCRIPTASE DOMAIN-CONTAINING PROTEIN"/>
    <property type="match status" value="1"/>
</dbReference>
<dbReference type="Proteomes" id="UP000186922">
    <property type="component" value="Unassembled WGS sequence"/>
</dbReference>